<accession>A0A0A1GSN6</accession>
<gene>
    <name evidence="2" type="ORF">LOOC260_107570</name>
</gene>
<dbReference type="EMBL" id="AP014680">
    <property type="protein sequence ID" value="BAP85297.1"/>
    <property type="molecule type" value="Genomic_DNA"/>
</dbReference>
<dbReference type="HOGENOM" id="CLU_2880216_0_0_9"/>
<keyword evidence="1" id="KW-1133">Transmembrane helix</keyword>
<keyword evidence="1" id="KW-0812">Transmembrane</keyword>
<feature type="transmembrane region" description="Helical" evidence="1">
    <location>
        <begin position="35"/>
        <end position="56"/>
    </location>
</feature>
<dbReference type="STRING" id="1291742.LOOC260_107570"/>
<protein>
    <submittedName>
        <fullName evidence="2">Uncharacterized protein</fullName>
    </submittedName>
</protein>
<dbReference type="AlphaFoldDB" id="A0A0A1GSN6"/>
<name>A0A0A1GSN6_9LACO</name>
<dbReference type="Proteomes" id="UP000031620">
    <property type="component" value="Chromosome"/>
</dbReference>
<keyword evidence="1" id="KW-0472">Membrane</keyword>
<evidence type="ECO:0000256" key="1">
    <source>
        <dbReference type="SAM" id="Phobius"/>
    </source>
</evidence>
<evidence type="ECO:0000313" key="2">
    <source>
        <dbReference type="EMBL" id="BAP85297.1"/>
    </source>
</evidence>
<organism evidence="2 3">
    <name type="scientific">Paucilactobacillus hokkaidonensis JCM 18461</name>
    <dbReference type="NCBI Taxonomy" id="1291742"/>
    <lineage>
        <taxon>Bacteria</taxon>
        <taxon>Bacillati</taxon>
        <taxon>Bacillota</taxon>
        <taxon>Bacilli</taxon>
        <taxon>Lactobacillales</taxon>
        <taxon>Lactobacillaceae</taxon>
        <taxon>Paucilactobacillus</taxon>
    </lineage>
</organism>
<proteinExistence type="predicted"/>
<evidence type="ECO:0000313" key="3">
    <source>
        <dbReference type="Proteomes" id="UP000031620"/>
    </source>
</evidence>
<sequence length="63" mass="7625">MRIKLNKKFYKTLNFWFGLIFMSGFIDLFSHSFSILWFIGLVICFYGVYMFIRSFIDFNGNTK</sequence>
<reference evidence="2 3" key="1">
    <citation type="submission" date="2014-11" db="EMBL/GenBank/DDBJ databases">
        <title>Complete genome sequence and analysis of Lactobacillus hokkaidonensis LOOC260T.</title>
        <authorList>
            <person name="Tanizawa Y."/>
            <person name="Tohno M."/>
            <person name="Kaminuma E."/>
            <person name="Nakamura Y."/>
            <person name="Arita M."/>
        </authorList>
    </citation>
    <scope>NUCLEOTIDE SEQUENCE [LARGE SCALE GENOMIC DNA]</scope>
    <source>
        <strain evidence="2 3">LOOC260</strain>
    </source>
</reference>
<dbReference type="KEGG" id="lho:LOOC260_107570"/>
<feature type="transmembrane region" description="Helical" evidence="1">
    <location>
        <begin position="12"/>
        <end position="29"/>
    </location>
</feature>